<dbReference type="Proteomes" id="UP000565719">
    <property type="component" value="Unassembled WGS sequence"/>
</dbReference>
<dbReference type="GO" id="GO:0006487">
    <property type="term" value="P:protein N-linked glycosylation"/>
    <property type="evidence" value="ECO:0007669"/>
    <property type="project" value="TreeGrafter"/>
</dbReference>
<feature type="transmembrane region" description="Helical" evidence="5">
    <location>
        <begin position="234"/>
        <end position="256"/>
    </location>
</feature>
<reference evidence="8 9" key="1">
    <citation type="submission" date="2019-09" db="EMBL/GenBank/DDBJ databases">
        <title>Draft genome sequencing and comparative genomics of hatchery-associated Vibrios.</title>
        <authorList>
            <person name="Kehlet-Delgado H."/>
            <person name="Mueller R.S."/>
        </authorList>
    </citation>
    <scope>NUCLEOTIDE SEQUENCE [LARGE SCALE GENOMIC DNA]</scope>
    <source>
        <strain evidence="8 9">99-46-Y</strain>
    </source>
</reference>
<dbReference type="SUPFAM" id="SSF53448">
    <property type="entry name" value="Nucleotide-diphospho-sugar transferases"/>
    <property type="match status" value="1"/>
</dbReference>
<feature type="transmembrane region" description="Helical" evidence="5">
    <location>
        <begin position="299"/>
        <end position="323"/>
    </location>
</feature>
<proteinExistence type="predicted"/>
<dbReference type="Pfam" id="PF00535">
    <property type="entry name" value="Glycos_transf_2"/>
    <property type="match status" value="1"/>
</dbReference>
<gene>
    <name evidence="8" type="ORF">F0225_18910</name>
</gene>
<dbReference type="Pfam" id="PF04138">
    <property type="entry name" value="GtrA_DPMS_TM"/>
    <property type="match status" value="1"/>
</dbReference>
<dbReference type="GO" id="GO:0000271">
    <property type="term" value="P:polysaccharide biosynthetic process"/>
    <property type="evidence" value="ECO:0007669"/>
    <property type="project" value="InterPro"/>
</dbReference>
<keyword evidence="8" id="KW-0808">Transferase</keyword>
<name>A0A7Y4EGI1_9VIBR</name>
<comment type="caution">
    <text evidence="8">The sequence shown here is derived from an EMBL/GenBank/DDBJ whole genome shotgun (WGS) entry which is preliminary data.</text>
</comment>
<evidence type="ECO:0000256" key="3">
    <source>
        <dbReference type="ARBA" id="ARBA00022989"/>
    </source>
</evidence>
<dbReference type="InterPro" id="IPR007267">
    <property type="entry name" value="GtrA_DPMS_TM"/>
</dbReference>
<evidence type="ECO:0000313" key="8">
    <source>
        <dbReference type="EMBL" id="NOH73386.1"/>
    </source>
</evidence>
<dbReference type="EMBL" id="VTXC01000091">
    <property type="protein sequence ID" value="NOH73386.1"/>
    <property type="molecule type" value="Genomic_DNA"/>
</dbReference>
<protein>
    <submittedName>
        <fullName evidence="8">Glycosyltransferase</fullName>
    </submittedName>
</protein>
<dbReference type="AlphaFoldDB" id="A0A7Y4EGI1"/>
<evidence type="ECO:0000256" key="2">
    <source>
        <dbReference type="ARBA" id="ARBA00022692"/>
    </source>
</evidence>
<dbReference type="GO" id="GO:0016740">
    <property type="term" value="F:transferase activity"/>
    <property type="evidence" value="ECO:0007669"/>
    <property type="project" value="UniProtKB-KW"/>
</dbReference>
<evidence type="ECO:0000259" key="6">
    <source>
        <dbReference type="Pfam" id="PF00535"/>
    </source>
</evidence>
<accession>A0A7Y4EGI1</accession>
<keyword evidence="3 5" id="KW-1133">Transmembrane helix</keyword>
<evidence type="ECO:0000313" key="9">
    <source>
        <dbReference type="Proteomes" id="UP000565719"/>
    </source>
</evidence>
<dbReference type="InterPro" id="IPR029044">
    <property type="entry name" value="Nucleotide-diphossugar_trans"/>
</dbReference>
<dbReference type="RefSeq" id="WP_171362338.1">
    <property type="nucleotide sequence ID" value="NZ_VTXC01000091.1"/>
</dbReference>
<comment type="subcellular location">
    <subcellularLocation>
        <location evidence="1">Membrane</location>
        <topology evidence="1">Multi-pass membrane protein</topology>
    </subcellularLocation>
</comment>
<dbReference type="GO" id="GO:0016020">
    <property type="term" value="C:membrane"/>
    <property type="evidence" value="ECO:0007669"/>
    <property type="project" value="UniProtKB-SubCell"/>
</dbReference>
<organism evidence="8 9">
    <name type="scientific">Vibrio pectenicida</name>
    <dbReference type="NCBI Taxonomy" id="62763"/>
    <lineage>
        <taxon>Bacteria</taxon>
        <taxon>Pseudomonadati</taxon>
        <taxon>Pseudomonadota</taxon>
        <taxon>Gammaproteobacteria</taxon>
        <taxon>Vibrionales</taxon>
        <taxon>Vibrionaceae</taxon>
        <taxon>Vibrio</taxon>
    </lineage>
</organism>
<keyword evidence="4 5" id="KW-0472">Membrane</keyword>
<dbReference type="PANTHER" id="PTHR10859:SF114">
    <property type="entry name" value="DOLICHOL-PHOSPHATE MANNOSYLTRANSFERASE"/>
    <property type="match status" value="1"/>
</dbReference>
<sequence>REAIIITSHEKVILIPAYNPSDAIIHLISDIKALCSCTVVIINDGSSDNCNYIFSQLKSLNQVIVIAHKSNLGKGQALKTGLSYIIEHLPQVNGIITADADGQHSPKDIIRILSESKHQSYSVNYLLLGTRAFSGKVPLRSKIGNIITEKIFQLVTRTRITDTQTGLRYLSIDLAQKCASIESNGYEFETEMLLLATREKCTIKPIDIETIYIDDNSSSHFNPLRDSIKIYWTLLRFTGISISSAFIDYLLFYLVLLSTDSSIKSFVIARFISACYNYTMSKRIVFKSKDESHKSIVKYITLVIFLLVSSMVLTKLLTLFGISTMYAKFIAECLLFIASFLVQKFFVFTQIQRT</sequence>
<feature type="domain" description="Glycosyltransferase 2-like" evidence="6">
    <location>
        <begin position="13"/>
        <end position="123"/>
    </location>
</feature>
<dbReference type="CDD" id="cd04179">
    <property type="entry name" value="DPM_DPG-synthase_like"/>
    <property type="match status" value="1"/>
</dbReference>
<dbReference type="InterPro" id="IPR001173">
    <property type="entry name" value="Glyco_trans_2-like"/>
</dbReference>
<dbReference type="PANTHER" id="PTHR10859">
    <property type="entry name" value="GLYCOSYL TRANSFERASE"/>
    <property type="match status" value="1"/>
</dbReference>
<feature type="transmembrane region" description="Helical" evidence="5">
    <location>
        <begin position="329"/>
        <end position="348"/>
    </location>
</feature>
<evidence type="ECO:0000256" key="5">
    <source>
        <dbReference type="SAM" id="Phobius"/>
    </source>
</evidence>
<feature type="non-terminal residue" evidence="8">
    <location>
        <position position="1"/>
    </location>
</feature>
<keyword evidence="2 5" id="KW-0812">Transmembrane</keyword>
<evidence type="ECO:0000256" key="4">
    <source>
        <dbReference type="ARBA" id="ARBA00023136"/>
    </source>
</evidence>
<evidence type="ECO:0000259" key="7">
    <source>
        <dbReference type="Pfam" id="PF04138"/>
    </source>
</evidence>
<dbReference type="Gene3D" id="3.90.550.10">
    <property type="entry name" value="Spore Coat Polysaccharide Biosynthesis Protein SpsA, Chain A"/>
    <property type="match status" value="1"/>
</dbReference>
<feature type="domain" description="GtrA/DPMS transmembrane" evidence="7">
    <location>
        <begin position="236"/>
        <end position="348"/>
    </location>
</feature>
<evidence type="ECO:0000256" key="1">
    <source>
        <dbReference type="ARBA" id="ARBA00004141"/>
    </source>
</evidence>